<keyword evidence="2" id="KW-1185">Reference proteome</keyword>
<organism evidence="1 2">
    <name type="scientific">Paenibacillus cremeus</name>
    <dbReference type="NCBI Taxonomy" id="2163881"/>
    <lineage>
        <taxon>Bacteria</taxon>
        <taxon>Bacillati</taxon>
        <taxon>Bacillota</taxon>
        <taxon>Bacilli</taxon>
        <taxon>Bacillales</taxon>
        <taxon>Paenibacillaceae</taxon>
        <taxon>Paenibacillus</taxon>
    </lineage>
</organism>
<reference evidence="1 2" key="1">
    <citation type="submission" date="2019-07" db="EMBL/GenBank/DDBJ databases">
        <authorList>
            <person name="Kim J."/>
        </authorList>
    </citation>
    <scope>NUCLEOTIDE SEQUENCE [LARGE SCALE GENOMIC DNA]</scope>
    <source>
        <strain evidence="1 2">JC52</strain>
    </source>
</reference>
<evidence type="ECO:0000313" key="2">
    <source>
        <dbReference type="Proteomes" id="UP000317036"/>
    </source>
</evidence>
<comment type="caution">
    <text evidence="1">The sequence shown here is derived from an EMBL/GenBank/DDBJ whole genome shotgun (WGS) entry which is preliminary data.</text>
</comment>
<gene>
    <name evidence="1" type="ORF">FPZ49_11140</name>
</gene>
<dbReference type="EMBL" id="VNJI01000011">
    <property type="protein sequence ID" value="TVY09918.1"/>
    <property type="molecule type" value="Genomic_DNA"/>
</dbReference>
<sequence length="59" mass="6473">MKKLEVGQKVCLAYAHDFPYIGLISDEVEIVSIGEKIKVKVTEGLSKGFIFEIGDSDIA</sequence>
<protein>
    <submittedName>
        <fullName evidence="1">Uncharacterized protein</fullName>
    </submittedName>
</protein>
<accession>A0A559KCR4</accession>
<dbReference type="AlphaFoldDB" id="A0A559KCR4"/>
<dbReference type="Proteomes" id="UP000317036">
    <property type="component" value="Unassembled WGS sequence"/>
</dbReference>
<proteinExistence type="predicted"/>
<name>A0A559KCR4_9BACL</name>
<dbReference type="RefSeq" id="WP_144846502.1">
    <property type="nucleotide sequence ID" value="NZ_VNJI01000011.1"/>
</dbReference>
<evidence type="ECO:0000313" key="1">
    <source>
        <dbReference type="EMBL" id="TVY09918.1"/>
    </source>
</evidence>